<dbReference type="Pfam" id="PF20750">
    <property type="entry name" value="PAP_NTPase"/>
    <property type="match status" value="1"/>
</dbReference>
<dbReference type="OrthoDB" id="412748at2759"/>
<dbReference type="GO" id="GO:0003723">
    <property type="term" value="F:RNA binding"/>
    <property type="evidence" value="ECO:0007669"/>
    <property type="project" value="InterPro"/>
</dbReference>
<dbReference type="InterPro" id="IPR007010">
    <property type="entry name" value="PolA_pol_RNA-bd_dom"/>
</dbReference>
<dbReference type="PANTHER" id="PTHR10682">
    <property type="entry name" value="POLY A POLYMERASE"/>
    <property type="match status" value="1"/>
</dbReference>
<evidence type="ECO:0000256" key="10">
    <source>
        <dbReference type="ARBA" id="ARBA00022840"/>
    </source>
</evidence>
<dbReference type="InterPro" id="IPR048840">
    <property type="entry name" value="PolA_pol_NTPase"/>
</dbReference>
<keyword evidence="11" id="KW-0460">Magnesium</keyword>
<comment type="similarity">
    <text evidence="4">Belongs to the poly(A) polymerase family.</text>
</comment>
<evidence type="ECO:0000256" key="13">
    <source>
        <dbReference type="ARBA" id="ARBA00048830"/>
    </source>
</evidence>
<dbReference type="InterPro" id="IPR007012">
    <property type="entry name" value="PolA_pol_cen_dom"/>
</dbReference>
<keyword evidence="7" id="KW-0808">Transferase</keyword>
<feature type="compositionally biased region" description="Polar residues" evidence="14">
    <location>
        <begin position="576"/>
        <end position="587"/>
    </location>
</feature>
<accession>A0A8X6N0W7</accession>
<feature type="domain" description="Poly(A) polymerase RNA-binding" evidence="15">
    <location>
        <begin position="440"/>
        <end position="507"/>
    </location>
</feature>
<dbReference type="SUPFAM" id="SSF55003">
    <property type="entry name" value="PAP/Archaeal CCA-adding enzyme, C-terminal domain"/>
    <property type="match status" value="1"/>
</dbReference>
<comment type="caution">
    <text evidence="18">The sequence shown here is derived from an EMBL/GenBank/DDBJ whole genome shotgun (WGS) entry which is preliminary data.</text>
</comment>
<dbReference type="Pfam" id="PF04926">
    <property type="entry name" value="PAP_RNA-bind"/>
    <property type="match status" value="2"/>
</dbReference>
<dbReference type="AlphaFoldDB" id="A0A8X6N0W7"/>
<evidence type="ECO:0000256" key="8">
    <source>
        <dbReference type="ARBA" id="ARBA00022723"/>
    </source>
</evidence>
<evidence type="ECO:0000256" key="1">
    <source>
        <dbReference type="ARBA" id="ARBA00001936"/>
    </source>
</evidence>
<evidence type="ECO:0000256" key="11">
    <source>
        <dbReference type="ARBA" id="ARBA00022842"/>
    </source>
</evidence>
<keyword evidence="10" id="KW-0067">ATP-binding</keyword>
<gene>
    <name evidence="18" type="primary">PAPOLA</name>
    <name evidence="18" type="ORF">NPIL_702791</name>
</gene>
<keyword evidence="12" id="KW-0539">Nucleus</keyword>
<keyword evidence="8" id="KW-0479">Metal-binding</keyword>
<evidence type="ECO:0000256" key="9">
    <source>
        <dbReference type="ARBA" id="ARBA00022741"/>
    </source>
</evidence>
<dbReference type="Pfam" id="PF04928">
    <property type="entry name" value="PAP_central"/>
    <property type="match status" value="1"/>
</dbReference>
<evidence type="ECO:0000256" key="3">
    <source>
        <dbReference type="ARBA" id="ARBA00004123"/>
    </source>
</evidence>
<comment type="cofactor">
    <cofactor evidence="2">
        <name>Mg(2+)</name>
        <dbReference type="ChEBI" id="CHEBI:18420"/>
    </cofactor>
</comment>
<feature type="domain" description="Poly(A) polymerase nucleotidyltransferase" evidence="17">
    <location>
        <begin position="34"/>
        <end position="227"/>
    </location>
</feature>
<evidence type="ECO:0000256" key="14">
    <source>
        <dbReference type="SAM" id="MobiDB-lite"/>
    </source>
</evidence>
<dbReference type="GO" id="GO:0006397">
    <property type="term" value="P:mRNA processing"/>
    <property type="evidence" value="ECO:0007669"/>
    <property type="project" value="UniProtKB-KW"/>
</dbReference>
<name>A0A8X6N0W7_NEPPI</name>
<dbReference type="GO" id="GO:0046872">
    <property type="term" value="F:metal ion binding"/>
    <property type="evidence" value="ECO:0007669"/>
    <property type="project" value="UniProtKB-KW"/>
</dbReference>
<evidence type="ECO:0000259" key="15">
    <source>
        <dbReference type="Pfam" id="PF04926"/>
    </source>
</evidence>
<dbReference type="Gene3D" id="3.30.70.590">
    <property type="entry name" value="Poly(A) polymerase predicted RNA binding domain"/>
    <property type="match status" value="1"/>
</dbReference>
<evidence type="ECO:0000256" key="6">
    <source>
        <dbReference type="ARBA" id="ARBA00022664"/>
    </source>
</evidence>
<evidence type="ECO:0000259" key="17">
    <source>
        <dbReference type="Pfam" id="PF20750"/>
    </source>
</evidence>
<dbReference type="GO" id="GO:1990817">
    <property type="term" value="F:poly(A) RNA polymerase activity"/>
    <property type="evidence" value="ECO:0007669"/>
    <property type="project" value="UniProtKB-EC"/>
</dbReference>
<evidence type="ECO:0000256" key="4">
    <source>
        <dbReference type="ARBA" id="ARBA00010912"/>
    </source>
</evidence>
<keyword evidence="19" id="KW-1185">Reference proteome</keyword>
<dbReference type="FunFam" id="1.10.1410.10:FF:000001">
    <property type="entry name" value="Putative poly(A) polymerase gamma"/>
    <property type="match status" value="1"/>
</dbReference>
<feature type="domain" description="Poly(A) polymerase RNA-binding" evidence="15">
    <location>
        <begin position="379"/>
        <end position="435"/>
    </location>
</feature>
<feature type="compositionally biased region" description="Low complexity" evidence="14">
    <location>
        <begin position="550"/>
        <end position="566"/>
    </location>
</feature>
<dbReference type="Gene3D" id="1.10.1410.10">
    <property type="match status" value="1"/>
</dbReference>
<sequence>MTSAHINMWNNNTVVNNTSTQNNINQNNKTVTLGVTSPISTAAPKPDDLQRTKELEKVLRDFGLFESDEELAHRMEVLSKINQLVKQWIRDISIKKNMPPNVAETVGGKIYTFGSYRLGVHTKGADIDTLCVAPRHVERSDFFTSFVELLRKQPEVQDLRAVEEAYVPVIKMTFDGIELDMLFARLALKDIPENQDLRDVSLLKNLDHKCVRSLNGCRVTDEILHLVPNRESFRLALRSIKLWAKRHGVYSNVLGYLGGVSWAMLVARTCQLYPNATASTLVHKFFLVFSQWPWPKPVLLKQPEENKLNFEVWDPRVNIGDRFHLMPIITPAYPQQNSTFNVSLSTRTILQTSFKNGLAISDDILHGRCEWTKLFEPENFFTKYKHYIVLTATAPTKKEHLEWYGLVESKIRILITHLERHPSIELAHVNPQTYTPIDADPDVHQSMWYMGLKFNKSENINVDLTHDIQQFSDSLTRQASSNNVYKKGMKIETKHVRRKELSKYIPAHLLGKSKKKDKTSITNSTLASASNNKNSKFNDSNGIEQKTPESSQLNDSDASSSSTGSTTKKRPLDENGSPTAKRQSIELDTTTVFDTSLRTLTQKDIQLPFLESKENDSATEDSQTCIILSPDDNSVDDETKKELQECSEDKSNTELPTSLDSCGDNAVDASETQFNSVDSSSDLLSAGYLRVKVLWTPRVPALMKRILKTTKAFKILCIFKYIFLNSFHER</sequence>
<dbReference type="InterPro" id="IPR043519">
    <property type="entry name" value="NT_sf"/>
</dbReference>
<dbReference type="Gene3D" id="3.30.460.10">
    <property type="entry name" value="Beta Polymerase, domain 2"/>
    <property type="match status" value="1"/>
</dbReference>
<dbReference type="GO" id="GO:0005634">
    <property type="term" value="C:nucleus"/>
    <property type="evidence" value="ECO:0007669"/>
    <property type="project" value="UniProtKB-SubCell"/>
</dbReference>
<dbReference type="FunFam" id="3.30.70.590:FF:000004">
    <property type="entry name" value="Poly(A) polymerase gamma"/>
    <property type="match status" value="1"/>
</dbReference>
<evidence type="ECO:0000313" key="18">
    <source>
        <dbReference type="EMBL" id="GFS88268.1"/>
    </source>
</evidence>
<keyword evidence="9" id="KW-0547">Nucleotide-binding</keyword>
<comment type="subcellular location">
    <subcellularLocation>
        <location evidence="3">Nucleus</location>
    </subcellularLocation>
</comment>
<dbReference type="FunFam" id="3.30.460.10:FF:000002">
    <property type="entry name" value="Poly(A) polymerase alpha, putative"/>
    <property type="match status" value="1"/>
</dbReference>
<protein>
    <recommendedName>
        <fullName evidence="5">polynucleotide adenylyltransferase</fullName>
        <ecNumber evidence="5">2.7.7.19</ecNumber>
    </recommendedName>
</protein>
<feature type="region of interest" description="Disordered" evidence="14">
    <location>
        <begin position="513"/>
        <end position="587"/>
    </location>
</feature>
<feature type="domain" description="Poly(A) polymerase central" evidence="16">
    <location>
        <begin position="232"/>
        <end position="376"/>
    </location>
</feature>
<evidence type="ECO:0000256" key="2">
    <source>
        <dbReference type="ARBA" id="ARBA00001946"/>
    </source>
</evidence>
<dbReference type="InterPro" id="IPR011068">
    <property type="entry name" value="NuclTrfase_I-like_C"/>
</dbReference>
<evidence type="ECO:0000256" key="5">
    <source>
        <dbReference type="ARBA" id="ARBA00012388"/>
    </source>
</evidence>
<evidence type="ECO:0000313" key="19">
    <source>
        <dbReference type="Proteomes" id="UP000887013"/>
    </source>
</evidence>
<dbReference type="SUPFAM" id="SSF81631">
    <property type="entry name" value="PAP/OAS1 substrate-binding domain"/>
    <property type="match status" value="1"/>
</dbReference>
<dbReference type="EC" id="2.7.7.19" evidence="5"/>
<dbReference type="EMBL" id="BMAW01004354">
    <property type="protein sequence ID" value="GFS88268.1"/>
    <property type="molecule type" value="Genomic_DNA"/>
</dbReference>
<evidence type="ECO:0000256" key="12">
    <source>
        <dbReference type="ARBA" id="ARBA00023242"/>
    </source>
</evidence>
<dbReference type="CDD" id="cd05402">
    <property type="entry name" value="NT_PAP_TUTase"/>
    <property type="match status" value="1"/>
</dbReference>
<feature type="region of interest" description="Disordered" evidence="14">
    <location>
        <begin position="611"/>
        <end position="637"/>
    </location>
</feature>
<evidence type="ECO:0000259" key="16">
    <source>
        <dbReference type="Pfam" id="PF04928"/>
    </source>
</evidence>
<reference evidence="18" key="1">
    <citation type="submission" date="2020-08" db="EMBL/GenBank/DDBJ databases">
        <title>Multicomponent nature underlies the extraordinary mechanical properties of spider dragline silk.</title>
        <authorList>
            <person name="Kono N."/>
            <person name="Nakamura H."/>
            <person name="Mori M."/>
            <person name="Yoshida Y."/>
            <person name="Ohtoshi R."/>
            <person name="Malay A.D."/>
            <person name="Moran D.A.P."/>
            <person name="Tomita M."/>
            <person name="Numata K."/>
            <person name="Arakawa K."/>
        </authorList>
    </citation>
    <scope>NUCLEOTIDE SEQUENCE</scope>
</reference>
<organism evidence="18 19">
    <name type="scientific">Nephila pilipes</name>
    <name type="common">Giant wood spider</name>
    <name type="synonym">Nephila maculata</name>
    <dbReference type="NCBI Taxonomy" id="299642"/>
    <lineage>
        <taxon>Eukaryota</taxon>
        <taxon>Metazoa</taxon>
        <taxon>Ecdysozoa</taxon>
        <taxon>Arthropoda</taxon>
        <taxon>Chelicerata</taxon>
        <taxon>Arachnida</taxon>
        <taxon>Araneae</taxon>
        <taxon>Araneomorphae</taxon>
        <taxon>Entelegynae</taxon>
        <taxon>Araneoidea</taxon>
        <taxon>Nephilidae</taxon>
        <taxon>Nephila</taxon>
    </lineage>
</organism>
<dbReference type="GO" id="GO:0031123">
    <property type="term" value="P:RNA 3'-end processing"/>
    <property type="evidence" value="ECO:0007669"/>
    <property type="project" value="InterPro"/>
</dbReference>
<dbReference type="PANTHER" id="PTHR10682:SF10">
    <property type="entry name" value="POLYNUCLEOTIDE ADENYLYLTRANSFERASE"/>
    <property type="match status" value="1"/>
</dbReference>
<evidence type="ECO:0000256" key="7">
    <source>
        <dbReference type="ARBA" id="ARBA00022679"/>
    </source>
</evidence>
<comment type="catalytic activity">
    <reaction evidence="13">
        <text>RNA(n) + ATP = RNA(n)-3'-adenine ribonucleotide + diphosphate</text>
        <dbReference type="Rhea" id="RHEA:11332"/>
        <dbReference type="Rhea" id="RHEA-COMP:14527"/>
        <dbReference type="Rhea" id="RHEA-COMP:17347"/>
        <dbReference type="ChEBI" id="CHEBI:30616"/>
        <dbReference type="ChEBI" id="CHEBI:33019"/>
        <dbReference type="ChEBI" id="CHEBI:140395"/>
        <dbReference type="ChEBI" id="CHEBI:173115"/>
        <dbReference type="EC" id="2.7.7.19"/>
    </reaction>
</comment>
<dbReference type="GO" id="GO:0005524">
    <property type="term" value="F:ATP binding"/>
    <property type="evidence" value="ECO:0007669"/>
    <property type="project" value="UniProtKB-KW"/>
</dbReference>
<comment type="cofactor">
    <cofactor evidence="1">
        <name>Mn(2+)</name>
        <dbReference type="ChEBI" id="CHEBI:29035"/>
    </cofactor>
</comment>
<dbReference type="SUPFAM" id="SSF81301">
    <property type="entry name" value="Nucleotidyltransferase"/>
    <property type="match status" value="1"/>
</dbReference>
<proteinExistence type="inferred from homology"/>
<keyword evidence="6" id="KW-0507">mRNA processing</keyword>
<feature type="compositionally biased region" description="Low complexity" evidence="14">
    <location>
        <begin position="520"/>
        <end position="541"/>
    </location>
</feature>
<dbReference type="Proteomes" id="UP000887013">
    <property type="component" value="Unassembled WGS sequence"/>
</dbReference>